<accession>A0A413RQB8</accession>
<evidence type="ECO:0000256" key="1">
    <source>
        <dbReference type="SAM" id="MobiDB-lite"/>
    </source>
</evidence>
<dbReference type="Proteomes" id="UP000283374">
    <property type="component" value="Unassembled WGS sequence"/>
</dbReference>
<dbReference type="InterPro" id="IPR021385">
    <property type="entry name" value="DUF3017"/>
</dbReference>
<reference evidence="3 4" key="1">
    <citation type="submission" date="2018-08" db="EMBL/GenBank/DDBJ databases">
        <title>Cellulomonas rhizosphaerae sp. nov., a novel actinomycete isolated from soil.</title>
        <authorList>
            <person name="Tian Y."/>
        </authorList>
    </citation>
    <scope>NUCLEOTIDE SEQUENCE [LARGE SCALE GENOMIC DNA]</scope>
    <source>
        <strain evidence="3 4">NEAU-TCZ24</strain>
    </source>
</reference>
<comment type="caution">
    <text evidence="3">The sequence shown here is derived from an EMBL/GenBank/DDBJ whole genome shotgun (WGS) entry which is preliminary data.</text>
</comment>
<evidence type="ECO:0000313" key="3">
    <source>
        <dbReference type="EMBL" id="RHA44111.1"/>
    </source>
</evidence>
<feature type="compositionally biased region" description="Low complexity" evidence="1">
    <location>
        <begin position="11"/>
        <end position="33"/>
    </location>
</feature>
<keyword evidence="2" id="KW-0472">Membrane</keyword>
<keyword evidence="2" id="KW-0812">Transmembrane</keyword>
<feature type="transmembrane region" description="Helical" evidence="2">
    <location>
        <begin position="92"/>
        <end position="109"/>
    </location>
</feature>
<keyword evidence="2" id="KW-1133">Transmembrane helix</keyword>
<dbReference type="AlphaFoldDB" id="A0A413RQB8"/>
<evidence type="ECO:0000313" key="4">
    <source>
        <dbReference type="Proteomes" id="UP000283374"/>
    </source>
</evidence>
<gene>
    <name evidence="3" type="ORF">D1825_02965</name>
</gene>
<feature type="transmembrane region" description="Helical" evidence="2">
    <location>
        <begin position="121"/>
        <end position="143"/>
    </location>
</feature>
<feature type="region of interest" description="Disordered" evidence="1">
    <location>
        <begin position="1"/>
        <end position="44"/>
    </location>
</feature>
<evidence type="ECO:0000256" key="2">
    <source>
        <dbReference type="SAM" id="Phobius"/>
    </source>
</evidence>
<keyword evidence="4" id="KW-1185">Reference proteome</keyword>
<protein>
    <submittedName>
        <fullName evidence="3">DUF3017 domain-containing protein</fullName>
    </submittedName>
</protein>
<feature type="transmembrane region" description="Helical" evidence="2">
    <location>
        <begin position="68"/>
        <end position="86"/>
    </location>
</feature>
<organism evidence="3 4">
    <name type="scientific">Cellulomonas rhizosphaerae</name>
    <dbReference type="NCBI Taxonomy" id="2293719"/>
    <lineage>
        <taxon>Bacteria</taxon>
        <taxon>Bacillati</taxon>
        <taxon>Actinomycetota</taxon>
        <taxon>Actinomycetes</taxon>
        <taxon>Micrococcales</taxon>
        <taxon>Cellulomonadaceae</taxon>
        <taxon>Cellulomonas</taxon>
    </lineage>
</organism>
<proteinExistence type="predicted"/>
<sequence length="148" mass="14608">MTSDATEDEAGTTTASSADEPTTADAASGTDAAGEPEVPDGQVPIQAQQLIDPRAIARASLGASRNASLWWTSAGVLVATVVAVVVGTRAGAYTLAGVLAVCAVVRAVLPHPGPVAVSVRAKAIDVTVLAVLAISIGVLAQLLPGSTL</sequence>
<dbReference type="EMBL" id="QWKP01000116">
    <property type="protein sequence ID" value="RHA44111.1"/>
    <property type="molecule type" value="Genomic_DNA"/>
</dbReference>
<feature type="compositionally biased region" description="Acidic residues" evidence="1">
    <location>
        <begin position="1"/>
        <end position="10"/>
    </location>
</feature>
<dbReference type="OrthoDB" id="4828862at2"/>
<name>A0A413RQB8_9CELL</name>
<dbReference type="Pfam" id="PF11222">
    <property type="entry name" value="DUF3017"/>
    <property type="match status" value="1"/>
</dbReference>